<protein>
    <submittedName>
        <fullName evidence="2">17529_t:CDS:1</fullName>
    </submittedName>
</protein>
<feature type="non-terminal residue" evidence="2">
    <location>
        <position position="119"/>
    </location>
</feature>
<feature type="region of interest" description="Disordered" evidence="1">
    <location>
        <begin position="1"/>
        <end position="37"/>
    </location>
</feature>
<dbReference type="Proteomes" id="UP000789405">
    <property type="component" value="Unassembled WGS sequence"/>
</dbReference>
<accession>A0A9N9HXU0</accession>
<proteinExistence type="predicted"/>
<comment type="caution">
    <text evidence="2">The sequence shown here is derived from an EMBL/GenBank/DDBJ whole genome shotgun (WGS) entry which is preliminary data.</text>
</comment>
<evidence type="ECO:0000313" key="3">
    <source>
        <dbReference type="Proteomes" id="UP000789405"/>
    </source>
</evidence>
<evidence type="ECO:0000256" key="1">
    <source>
        <dbReference type="SAM" id="MobiDB-lite"/>
    </source>
</evidence>
<feature type="compositionally biased region" description="Low complexity" evidence="1">
    <location>
        <begin position="25"/>
        <end position="37"/>
    </location>
</feature>
<dbReference type="AlphaFoldDB" id="A0A9N9HXU0"/>
<dbReference type="EMBL" id="CAJVPY010009773">
    <property type="protein sequence ID" value="CAG8712185.1"/>
    <property type="molecule type" value="Genomic_DNA"/>
</dbReference>
<keyword evidence="3" id="KW-1185">Reference proteome</keyword>
<evidence type="ECO:0000313" key="2">
    <source>
        <dbReference type="EMBL" id="CAG8712185.1"/>
    </source>
</evidence>
<sequence>MSFLHSPLQSHKKKLKPNYNRSNHSSTPISSATASTSTPILSIIVSTSTSTSILSATAITSSILSEQNQDDTINKWKELLIDEELEEQNDLDDNEIDFLNIDIETHLAENQTAKWNLSK</sequence>
<organism evidence="2 3">
    <name type="scientific">Dentiscutata erythropus</name>
    <dbReference type="NCBI Taxonomy" id="1348616"/>
    <lineage>
        <taxon>Eukaryota</taxon>
        <taxon>Fungi</taxon>
        <taxon>Fungi incertae sedis</taxon>
        <taxon>Mucoromycota</taxon>
        <taxon>Glomeromycotina</taxon>
        <taxon>Glomeromycetes</taxon>
        <taxon>Diversisporales</taxon>
        <taxon>Gigasporaceae</taxon>
        <taxon>Dentiscutata</taxon>
    </lineage>
</organism>
<gene>
    <name evidence="2" type="ORF">DERYTH_LOCUS13670</name>
</gene>
<name>A0A9N9HXU0_9GLOM</name>
<reference evidence="2" key="1">
    <citation type="submission" date="2021-06" db="EMBL/GenBank/DDBJ databases">
        <authorList>
            <person name="Kallberg Y."/>
            <person name="Tangrot J."/>
            <person name="Rosling A."/>
        </authorList>
    </citation>
    <scope>NUCLEOTIDE SEQUENCE</scope>
    <source>
        <strain evidence="2">MA453B</strain>
    </source>
</reference>